<evidence type="ECO:0000256" key="5">
    <source>
        <dbReference type="ARBA" id="ARBA00023274"/>
    </source>
</evidence>
<dbReference type="GO" id="GO:0006412">
    <property type="term" value="P:translation"/>
    <property type="evidence" value="ECO:0007669"/>
    <property type="project" value="InterPro"/>
</dbReference>
<reference evidence="8" key="2">
    <citation type="submission" date="2025-08" db="UniProtKB">
        <authorList>
            <consortium name="Ensembl"/>
        </authorList>
    </citation>
    <scope>IDENTIFICATION</scope>
</reference>
<keyword evidence="5" id="KW-0687">Ribonucleoprotein</keyword>
<accession>A0A669BR44</accession>
<keyword evidence="9" id="KW-1185">Reference proteome</keyword>
<dbReference type="Gene3D" id="3.30.780.10">
    <property type="entry name" value="SUI1-like domain"/>
    <property type="match status" value="1"/>
</dbReference>
<evidence type="ECO:0000256" key="1">
    <source>
        <dbReference type="ARBA" id="ARBA00004173"/>
    </source>
</evidence>
<dbReference type="AlphaFoldDB" id="A0A669BR44"/>
<dbReference type="GO" id="GO:0005762">
    <property type="term" value="C:mitochondrial large ribosomal subunit"/>
    <property type="evidence" value="ECO:0007669"/>
    <property type="project" value="TreeGrafter"/>
</dbReference>
<dbReference type="Ensembl" id="ENSONIT00000043628.1">
    <property type="protein sequence ID" value="ENSONIP00000037992.1"/>
    <property type="gene ID" value="ENSONIG00000042704.1"/>
</dbReference>
<evidence type="ECO:0000256" key="4">
    <source>
        <dbReference type="ARBA" id="ARBA00023128"/>
    </source>
</evidence>
<dbReference type="PANTHER" id="PTHR13477:SF0">
    <property type="entry name" value="LARGE RIBOSOMAL SUBUNIT PROTEIN ML49"/>
    <property type="match status" value="1"/>
</dbReference>
<evidence type="ECO:0000313" key="8">
    <source>
        <dbReference type="Ensembl" id="ENSONIP00000037992.1"/>
    </source>
</evidence>
<comment type="similarity">
    <text evidence="2">Belongs to the mitochondrion-specific ribosomal protein mL49 family.</text>
</comment>
<evidence type="ECO:0000256" key="3">
    <source>
        <dbReference type="ARBA" id="ARBA00022980"/>
    </source>
</evidence>
<evidence type="ECO:0000313" key="9">
    <source>
        <dbReference type="Proteomes" id="UP000005207"/>
    </source>
</evidence>
<dbReference type="GO" id="GO:0003735">
    <property type="term" value="F:structural constituent of ribosome"/>
    <property type="evidence" value="ECO:0007669"/>
    <property type="project" value="InterPro"/>
</dbReference>
<dbReference type="Proteomes" id="UP000005207">
    <property type="component" value="Linkage group LG10"/>
</dbReference>
<dbReference type="GeneTree" id="ENSGT00940000178462"/>
<evidence type="ECO:0000256" key="7">
    <source>
        <dbReference type="ARBA" id="ARBA00035545"/>
    </source>
</evidence>
<keyword evidence="4" id="KW-0496">Mitochondrion</keyword>
<name>A0A669BR44_ORENI</name>
<dbReference type="InParanoid" id="A0A669BR44"/>
<dbReference type="OMA" id="NIIRDWI"/>
<keyword evidence="3" id="KW-0689">Ribosomal protein</keyword>
<organism evidence="8 9">
    <name type="scientific">Oreochromis niloticus</name>
    <name type="common">Nile tilapia</name>
    <name type="synonym">Tilapia nilotica</name>
    <dbReference type="NCBI Taxonomy" id="8128"/>
    <lineage>
        <taxon>Eukaryota</taxon>
        <taxon>Metazoa</taxon>
        <taxon>Chordata</taxon>
        <taxon>Craniata</taxon>
        <taxon>Vertebrata</taxon>
        <taxon>Euteleostomi</taxon>
        <taxon>Actinopterygii</taxon>
        <taxon>Neopterygii</taxon>
        <taxon>Teleostei</taxon>
        <taxon>Neoteleostei</taxon>
        <taxon>Acanthomorphata</taxon>
        <taxon>Ovalentaria</taxon>
        <taxon>Cichlomorphae</taxon>
        <taxon>Cichliformes</taxon>
        <taxon>Cichlidae</taxon>
        <taxon>African cichlids</taxon>
        <taxon>Pseudocrenilabrinae</taxon>
        <taxon>Oreochromini</taxon>
        <taxon>Oreochromis</taxon>
    </lineage>
</organism>
<proteinExistence type="inferred from homology"/>
<protein>
    <recommendedName>
        <fullName evidence="6">Large ribosomal subunit protein mL49</fullName>
    </recommendedName>
    <alternativeName>
        <fullName evidence="7">39S ribosomal protein L49, mitochondrial</fullName>
    </alternativeName>
</protein>
<reference evidence="9" key="1">
    <citation type="submission" date="2012-01" db="EMBL/GenBank/DDBJ databases">
        <title>The Genome Sequence of Oreochromis niloticus (Nile Tilapia).</title>
        <authorList>
            <consortium name="Broad Institute Genome Assembly Team"/>
            <consortium name="Broad Institute Sequencing Platform"/>
            <person name="Di Palma F."/>
            <person name="Johnson J."/>
            <person name="Lander E.S."/>
            <person name="Lindblad-Toh K."/>
        </authorList>
    </citation>
    <scope>NUCLEOTIDE SEQUENCE [LARGE SCALE GENOMIC DNA]</scope>
</reference>
<comment type="subcellular location">
    <subcellularLocation>
        <location evidence="1">Mitochondrion</location>
    </subcellularLocation>
</comment>
<dbReference type="PANTHER" id="PTHR13477">
    <property type="entry name" value="MITOCHONDRIAL 39S RIBOSOMAL PROTEIN L49"/>
    <property type="match status" value="1"/>
</dbReference>
<evidence type="ECO:0000256" key="2">
    <source>
        <dbReference type="ARBA" id="ARBA00005677"/>
    </source>
</evidence>
<sequence length="130" mass="14766">SIASVLHRRVFLCSSTVIWLPFIKITNNQSEIHFLSVKSSAVERLIPPSRIPTLPKHTGPTPSGWISRVHDILIYTDVTNSNRKLTLIWKGEGGIWALEKDVKQYLMEVMGKELPTQVNDLKDWLVSKGF</sequence>
<evidence type="ECO:0000256" key="6">
    <source>
        <dbReference type="ARBA" id="ARBA00035191"/>
    </source>
</evidence>
<reference evidence="8" key="3">
    <citation type="submission" date="2025-09" db="UniProtKB">
        <authorList>
            <consortium name="Ensembl"/>
        </authorList>
    </citation>
    <scope>IDENTIFICATION</scope>
</reference>
<dbReference type="InterPro" id="IPR007740">
    <property type="entry name" value="Ribosomal_mL49"/>
</dbReference>